<protein>
    <submittedName>
        <fullName evidence="2">Uncharacterized protein</fullName>
    </submittedName>
</protein>
<proteinExistence type="predicted"/>
<accession>A0AAD6SGI3</accession>
<evidence type="ECO:0000256" key="1">
    <source>
        <dbReference type="SAM" id="MobiDB-lite"/>
    </source>
</evidence>
<feature type="compositionally biased region" description="Low complexity" evidence="1">
    <location>
        <begin position="105"/>
        <end position="114"/>
    </location>
</feature>
<reference evidence="2" key="1">
    <citation type="submission" date="2023-03" db="EMBL/GenBank/DDBJ databases">
        <title>Massive genome expansion in bonnet fungi (Mycena s.s.) driven by repeated elements and novel gene families across ecological guilds.</title>
        <authorList>
            <consortium name="Lawrence Berkeley National Laboratory"/>
            <person name="Harder C.B."/>
            <person name="Miyauchi S."/>
            <person name="Viragh M."/>
            <person name="Kuo A."/>
            <person name="Thoen E."/>
            <person name="Andreopoulos B."/>
            <person name="Lu D."/>
            <person name="Skrede I."/>
            <person name="Drula E."/>
            <person name="Henrissat B."/>
            <person name="Morin E."/>
            <person name="Kohler A."/>
            <person name="Barry K."/>
            <person name="LaButti K."/>
            <person name="Morin E."/>
            <person name="Salamov A."/>
            <person name="Lipzen A."/>
            <person name="Mereny Z."/>
            <person name="Hegedus B."/>
            <person name="Baldrian P."/>
            <person name="Stursova M."/>
            <person name="Weitz H."/>
            <person name="Taylor A."/>
            <person name="Grigoriev I.V."/>
            <person name="Nagy L.G."/>
            <person name="Martin F."/>
            <person name="Kauserud H."/>
        </authorList>
    </citation>
    <scope>NUCLEOTIDE SEQUENCE</scope>
    <source>
        <strain evidence="2">CBHHK200</strain>
    </source>
</reference>
<feature type="compositionally biased region" description="Pro residues" evidence="1">
    <location>
        <begin position="165"/>
        <end position="177"/>
    </location>
</feature>
<feature type="region of interest" description="Disordered" evidence="1">
    <location>
        <begin position="99"/>
        <end position="191"/>
    </location>
</feature>
<sequence>MDISFLVSRTRKLETTAAAAILERISALSGSAPPAPCPANAALLAAGSQRAREADSVEEPAKRLYLTPDLLMSPLVSLPTAPVFAAPVFAPPLPTVPAPLPRAPPASNRASTSTPHDHHGHLSAPAPTPRPADPTSFIIRPPTSLDDPPAFRQWRTTCPSAVQPPSAPHAPPLPAPTPSAVIRHRQDAPDDNPCPTLPMPLVSAASIRSSAASALGPRQQFGHPGTLPHIPPVDPPMLPTPDAPAILRLAHSRLQASAATNRTRWRFTQGHDIPACVTRADEIEFCKHEAWFAAEASVGAKFEEARMSENDYFE</sequence>
<evidence type="ECO:0000313" key="2">
    <source>
        <dbReference type="EMBL" id="KAJ7026411.1"/>
    </source>
</evidence>
<name>A0AAD6SGI3_9AGAR</name>
<comment type="caution">
    <text evidence="2">The sequence shown here is derived from an EMBL/GenBank/DDBJ whole genome shotgun (WGS) entry which is preliminary data.</text>
</comment>
<evidence type="ECO:0000313" key="3">
    <source>
        <dbReference type="Proteomes" id="UP001218188"/>
    </source>
</evidence>
<dbReference type="EMBL" id="JARJCM010000138">
    <property type="protein sequence ID" value="KAJ7026411.1"/>
    <property type="molecule type" value="Genomic_DNA"/>
</dbReference>
<keyword evidence="3" id="KW-1185">Reference proteome</keyword>
<gene>
    <name evidence="2" type="ORF">C8F04DRAFT_1268052</name>
</gene>
<organism evidence="2 3">
    <name type="scientific">Mycena alexandri</name>
    <dbReference type="NCBI Taxonomy" id="1745969"/>
    <lineage>
        <taxon>Eukaryota</taxon>
        <taxon>Fungi</taxon>
        <taxon>Dikarya</taxon>
        <taxon>Basidiomycota</taxon>
        <taxon>Agaricomycotina</taxon>
        <taxon>Agaricomycetes</taxon>
        <taxon>Agaricomycetidae</taxon>
        <taxon>Agaricales</taxon>
        <taxon>Marasmiineae</taxon>
        <taxon>Mycenaceae</taxon>
        <taxon>Mycena</taxon>
    </lineage>
</organism>
<dbReference type="AlphaFoldDB" id="A0AAD6SGI3"/>
<dbReference type="Proteomes" id="UP001218188">
    <property type="component" value="Unassembled WGS sequence"/>
</dbReference>